<sequence length="134" mass="15982">MKRNQRIQKDDEYAYKKTNQINTENMEYRDTSQNCLFLIVAAAIPVVHGKMVDVGDRFIHDFTGWRAHEPLWTGNKSCSRTRMWLNDVLWLLLINSIRKMRNHGAQDLNYGQFERYRQRRESVQSTNEKMTKAN</sequence>
<organism evidence="1 2">
    <name type="scientific">Romanomermis culicivorax</name>
    <name type="common">Nematode worm</name>
    <dbReference type="NCBI Taxonomy" id="13658"/>
    <lineage>
        <taxon>Eukaryota</taxon>
        <taxon>Metazoa</taxon>
        <taxon>Ecdysozoa</taxon>
        <taxon>Nematoda</taxon>
        <taxon>Enoplea</taxon>
        <taxon>Dorylaimia</taxon>
        <taxon>Mermithida</taxon>
        <taxon>Mermithoidea</taxon>
        <taxon>Mermithidae</taxon>
        <taxon>Romanomermis</taxon>
    </lineage>
</organism>
<reference evidence="2" key="1">
    <citation type="submission" date="2022-11" db="UniProtKB">
        <authorList>
            <consortium name="WormBaseParasite"/>
        </authorList>
    </citation>
    <scope>IDENTIFICATION</scope>
</reference>
<evidence type="ECO:0000313" key="1">
    <source>
        <dbReference type="Proteomes" id="UP000887565"/>
    </source>
</evidence>
<name>A0A915JWC6_ROMCU</name>
<dbReference type="AlphaFoldDB" id="A0A915JWC6"/>
<dbReference type="WBParaSite" id="nRc.2.0.1.t30621-RA">
    <property type="protein sequence ID" value="nRc.2.0.1.t30621-RA"/>
    <property type="gene ID" value="nRc.2.0.1.g30621"/>
</dbReference>
<evidence type="ECO:0000313" key="2">
    <source>
        <dbReference type="WBParaSite" id="nRc.2.0.1.t30621-RA"/>
    </source>
</evidence>
<proteinExistence type="predicted"/>
<accession>A0A915JWC6</accession>
<protein>
    <submittedName>
        <fullName evidence="2">Uncharacterized protein</fullName>
    </submittedName>
</protein>
<keyword evidence="1" id="KW-1185">Reference proteome</keyword>
<dbReference type="Proteomes" id="UP000887565">
    <property type="component" value="Unplaced"/>
</dbReference>